<reference evidence="1" key="1">
    <citation type="submission" date="2023-04" db="EMBL/GenBank/DDBJ databases">
        <title>Candida boidinii NBRC 1967.</title>
        <authorList>
            <person name="Ichikawa N."/>
            <person name="Sato H."/>
            <person name="Tonouchi N."/>
        </authorList>
    </citation>
    <scope>NUCLEOTIDE SEQUENCE</scope>
    <source>
        <strain evidence="1">NBRC 1967</strain>
    </source>
</reference>
<organism evidence="1 2">
    <name type="scientific">Candida boidinii</name>
    <name type="common">Yeast</name>
    <dbReference type="NCBI Taxonomy" id="5477"/>
    <lineage>
        <taxon>Eukaryota</taxon>
        <taxon>Fungi</taxon>
        <taxon>Dikarya</taxon>
        <taxon>Ascomycota</taxon>
        <taxon>Saccharomycotina</taxon>
        <taxon>Pichiomycetes</taxon>
        <taxon>Pichiales</taxon>
        <taxon>Pichiaceae</taxon>
        <taxon>Ogataea</taxon>
        <taxon>Ogataea/Candida clade</taxon>
    </lineage>
</organism>
<protein>
    <submittedName>
        <fullName evidence="1">Unnamed protein product</fullName>
    </submittedName>
</protein>
<dbReference type="EMBL" id="BSXV01000500">
    <property type="protein sequence ID" value="GME89362.1"/>
    <property type="molecule type" value="Genomic_DNA"/>
</dbReference>
<sequence>MSTQFSHVLGVSKPNDLKNEAIQRSELQKQKSLRRSNALQTGSSFRPSSNGLNSSYGFQMSGSNGFIKNDDSISKSSRKIDMPSLSTTSPLLLANQCISNAIEKDNNTLPLNQVLTAYAIDSYNYKNGESLGPFTRFEKTNIYNIPDEILEQYSNSNNIKNMGLFTEIKKAWISIDNKLIIWNYESVIGEQDYFTIDEFTHPILTVKLVKAKKNVFVDSVNYVLLVSTSMDIHILAIEYTPKKLDISNTGMSVSTIGLMANKFTVLKKTNEIFFTGIGDGENIWKLNYSNTEEWFQTKCGKECLTNSSIGDMSFAYKLLTKIPGVSTLTEPTINSASLNNKDNKTETIIQLEVDDSRNILYTLSSKSIIRAYRLKIVNGKTELGNRVFKAPLDILKELSTSTTNLQSPLLNRSKFKIISINIVSKQESDNLYLIAGMNNGSRLYINGSTTWGDRVTLTTVYIKFPPPDSKFFETVENLKKQHEQLQQNEFMNHAQTSNGNTILSFSNSSEDKKTFNNTNNLNFSQSNRMGQNGMNQSMNRPISSSLPYDFITPQQLKQAQETSSLLLNTKLSKIVSPGMYFGVSDDKLFVSTPSYGILKKSFEYIEDFEFLNTDVTQIRDIFQLSSSINATEKPRGYNNDFASQYVKTPLEIGVLTATGLHIYRYRTPDLILEDSLTDKTFKDFSLKYGSEEACSTALYLACKFGKSELSKNIATKLYISGGENSKLDKLLTPVIDNVELSDRFYGVLILLSRLVREFWNKEVFKLNPKIKYGNDGFIDINSVKELKDLKSIIVNLTIKKSEIEYFLCSLLIIINFFEENKKNIPGLSPPNSVYELNKEKEKEICLQADHIGFNAILKLLSSLKEGLSFLLILLDDDSSNLSSNKSVQSNFIEIMSYLSLQAQVDLSCITFSEFFTSTDPYITKLIKEVLSSIINRSIVRGYSVEFVAKTLQERCGSFCSTGDVLIFKAIESLKKAKDYSGDNEMKLKYLQSSVKLLEQTKNSLNSETITEAITIMLQLDYYDGAVEFLLNLATNSDSSKLALQYSTDGGVSSATTASSSTLLSDDLKKNAYNKRIEIYNLIFEILIAIDSKAIESIEQISKRDTTSNNTYKGITSQFLSSTSASVNGKGTGNNPNDANNAFVDAEGNLITFYSQLRDTCYNICFKFSDKLFHYEFYLWFISQGIGEKLLDIDTPYILEFLESYSTKDLEMAKLLWIYQSRRQNYFAAAQILYELSISDFEVDLVNRIQFLSRANGFCNCSCPPGLQQDMILLQQQVYDLMMVANVQDELLLLILSDERISDIAKQKAIDELNGEVLTISDLYNDYIEPLGYYELSLITFKVSDYRNSEDILSEWEAVFNKWFYEYIKNQEVINKDSVTNEPFYSTLTNKFVILGSRLNDTETLFPISELFDLLAKYMYDEEYKGPGAKPESVGLIIDTFIKSGISYSKLYYTLKDKIECTTFEKYEGYSKVLTDEMCYLIKTWYKNEKRLRDIFSNDIINNMTTYSTSKDPINKYIKENGTPL</sequence>
<name>A0ACB5TIG9_CANBO</name>
<comment type="caution">
    <text evidence="1">The sequence shown here is derived from an EMBL/GenBank/DDBJ whole genome shotgun (WGS) entry which is preliminary data.</text>
</comment>
<evidence type="ECO:0000313" key="2">
    <source>
        <dbReference type="Proteomes" id="UP001165101"/>
    </source>
</evidence>
<proteinExistence type="predicted"/>
<dbReference type="Proteomes" id="UP001165101">
    <property type="component" value="Unassembled WGS sequence"/>
</dbReference>
<keyword evidence="2" id="KW-1185">Reference proteome</keyword>
<accession>A0ACB5TIG9</accession>
<gene>
    <name evidence="1" type="ORF">Cboi01_000136800</name>
</gene>
<evidence type="ECO:0000313" key="1">
    <source>
        <dbReference type="EMBL" id="GME89362.1"/>
    </source>
</evidence>